<dbReference type="AlphaFoldDB" id="A0A0A8XTZ2"/>
<protein>
    <submittedName>
        <fullName evidence="1">Uncharacterized protein</fullName>
    </submittedName>
</protein>
<dbReference type="EMBL" id="GBRH01281667">
    <property type="protein sequence ID" value="JAD16228.1"/>
    <property type="molecule type" value="Transcribed_RNA"/>
</dbReference>
<reference evidence="1" key="1">
    <citation type="submission" date="2014-09" db="EMBL/GenBank/DDBJ databases">
        <authorList>
            <person name="Magalhaes I.L.F."/>
            <person name="Oliveira U."/>
            <person name="Santos F.R."/>
            <person name="Vidigal T.H.D.A."/>
            <person name="Brescovit A.D."/>
            <person name="Santos A.J."/>
        </authorList>
    </citation>
    <scope>NUCLEOTIDE SEQUENCE</scope>
    <source>
        <tissue evidence="1">Shoot tissue taken approximately 20 cm above the soil surface</tissue>
    </source>
</reference>
<sequence length="49" mass="5464">MHSDYCVQVPIMVNYGHLVCACLLKVLSSNVQLLNKRVKVYLSNVSVLA</sequence>
<organism evidence="1">
    <name type="scientific">Arundo donax</name>
    <name type="common">Giant reed</name>
    <name type="synonym">Donax arundinaceus</name>
    <dbReference type="NCBI Taxonomy" id="35708"/>
    <lineage>
        <taxon>Eukaryota</taxon>
        <taxon>Viridiplantae</taxon>
        <taxon>Streptophyta</taxon>
        <taxon>Embryophyta</taxon>
        <taxon>Tracheophyta</taxon>
        <taxon>Spermatophyta</taxon>
        <taxon>Magnoliopsida</taxon>
        <taxon>Liliopsida</taxon>
        <taxon>Poales</taxon>
        <taxon>Poaceae</taxon>
        <taxon>PACMAD clade</taxon>
        <taxon>Arundinoideae</taxon>
        <taxon>Arundineae</taxon>
        <taxon>Arundo</taxon>
    </lineage>
</organism>
<evidence type="ECO:0000313" key="1">
    <source>
        <dbReference type="EMBL" id="JAD16228.1"/>
    </source>
</evidence>
<accession>A0A0A8XTZ2</accession>
<name>A0A0A8XTZ2_ARUDO</name>
<reference evidence="1" key="2">
    <citation type="journal article" date="2015" name="Data Brief">
        <title>Shoot transcriptome of the giant reed, Arundo donax.</title>
        <authorList>
            <person name="Barrero R.A."/>
            <person name="Guerrero F.D."/>
            <person name="Moolhuijzen P."/>
            <person name="Goolsby J.A."/>
            <person name="Tidwell J."/>
            <person name="Bellgard S.E."/>
            <person name="Bellgard M.I."/>
        </authorList>
    </citation>
    <scope>NUCLEOTIDE SEQUENCE</scope>
    <source>
        <tissue evidence="1">Shoot tissue taken approximately 20 cm above the soil surface</tissue>
    </source>
</reference>
<proteinExistence type="predicted"/>